<dbReference type="OrthoDB" id="15218at2"/>
<comment type="caution">
    <text evidence="4">The sequence shown here is derived from an EMBL/GenBank/DDBJ whole genome shotgun (WGS) entry which is preliminary data.</text>
</comment>
<keyword evidence="2" id="KW-0812">Transmembrane</keyword>
<dbReference type="EMBL" id="AAWS01000022">
    <property type="protein sequence ID" value="EAY27601.1"/>
    <property type="molecule type" value="Genomic_DNA"/>
</dbReference>
<dbReference type="InterPro" id="IPR008756">
    <property type="entry name" value="Peptidase_M56"/>
</dbReference>
<feature type="region of interest" description="Disordered" evidence="1">
    <location>
        <begin position="448"/>
        <end position="476"/>
    </location>
</feature>
<feature type="compositionally biased region" description="Basic and acidic residues" evidence="1">
    <location>
        <begin position="563"/>
        <end position="581"/>
    </location>
</feature>
<feature type="compositionally biased region" description="Pro residues" evidence="1">
    <location>
        <begin position="456"/>
        <end position="465"/>
    </location>
</feature>
<evidence type="ECO:0000259" key="3">
    <source>
        <dbReference type="Pfam" id="PF05569"/>
    </source>
</evidence>
<feature type="transmembrane region" description="Helical" evidence="2">
    <location>
        <begin position="323"/>
        <end position="341"/>
    </location>
</feature>
<reference evidence="4 5" key="1">
    <citation type="submission" date="2007-01" db="EMBL/GenBank/DDBJ databases">
        <authorList>
            <person name="Haygood M."/>
            <person name="Podell S."/>
            <person name="Anderson C."/>
            <person name="Hopkinson B."/>
            <person name="Roe K."/>
            <person name="Barbeau K."/>
            <person name="Gaasterland T."/>
            <person name="Ferriera S."/>
            <person name="Johnson J."/>
            <person name="Kravitz S."/>
            <person name="Beeson K."/>
            <person name="Sutton G."/>
            <person name="Rogers Y.-H."/>
            <person name="Friedman R."/>
            <person name="Frazier M."/>
            <person name="Venter J.C."/>
        </authorList>
    </citation>
    <scope>NUCLEOTIDE SEQUENCE [LARGE SCALE GENOMIC DNA]</scope>
    <source>
        <strain evidence="4 5">ATCC 23134</strain>
    </source>
</reference>
<feature type="transmembrane region" description="Helical" evidence="2">
    <location>
        <begin position="120"/>
        <end position="143"/>
    </location>
</feature>
<feature type="region of interest" description="Disordered" evidence="1">
    <location>
        <begin position="518"/>
        <end position="586"/>
    </location>
</feature>
<name>A1ZPU6_MICM2</name>
<organism evidence="4 5">
    <name type="scientific">Microscilla marina ATCC 23134</name>
    <dbReference type="NCBI Taxonomy" id="313606"/>
    <lineage>
        <taxon>Bacteria</taxon>
        <taxon>Pseudomonadati</taxon>
        <taxon>Bacteroidota</taxon>
        <taxon>Cytophagia</taxon>
        <taxon>Cytophagales</taxon>
        <taxon>Microscillaceae</taxon>
        <taxon>Microscilla</taxon>
    </lineage>
</organism>
<dbReference type="Proteomes" id="UP000004095">
    <property type="component" value="Unassembled WGS sequence"/>
</dbReference>
<dbReference type="Gene3D" id="3.30.2010.10">
    <property type="entry name" value="Metalloproteases ('zincins'), catalytic domain"/>
    <property type="match status" value="1"/>
</dbReference>
<gene>
    <name evidence="4" type="ORF">M23134_02848</name>
</gene>
<keyword evidence="2" id="KW-1133">Transmembrane helix</keyword>
<dbReference type="eggNOG" id="COG4219">
    <property type="taxonomic scope" value="Bacteria"/>
</dbReference>
<protein>
    <submittedName>
        <fullName evidence="4">TonB domain/peptidase M56 domain protein, putative</fullName>
    </submittedName>
</protein>
<accession>A1ZPU6</accession>
<evidence type="ECO:0000313" key="5">
    <source>
        <dbReference type="Proteomes" id="UP000004095"/>
    </source>
</evidence>
<feature type="compositionally biased region" description="Basic residues" evidence="1">
    <location>
        <begin position="536"/>
        <end position="546"/>
    </location>
</feature>
<feature type="transmembrane region" description="Helical" evidence="2">
    <location>
        <begin position="49"/>
        <end position="73"/>
    </location>
</feature>
<proteinExistence type="predicted"/>
<feature type="compositionally biased region" description="Basic and acidic residues" evidence="1">
    <location>
        <begin position="518"/>
        <end position="535"/>
    </location>
</feature>
<dbReference type="RefSeq" id="WP_002699251.1">
    <property type="nucleotide sequence ID" value="NZ_AAWS01000022.1"/>
</dbReference>
<evidence type="ECO:0000313" key="4">
    <source>
        <dbReference type="EMBL" id="EAY27601.1"/>
    </source>
</evidence>
<dbReference type="PANTHER" id="PTHR34978:SF3">
    <property type="entry name" value="SLR0241 PROTEIN"/>
    <property type="match status" value="1"/>
</dbReference>
<evidence type="ECO:0000256" key="1">
    <source>
        <dbReference type="SAM" id="MobiDB-lite"/>
    </source>
</evidence>
<dbReference type="Pfam" id="PF05569">
    <property type="entry name" value="Peptidase_M56"/>
    <property type="match status" value="1"/>
</dbReference>
<dbReference type="CDD" id="cd07341">
    <property type="entry name" value="M56_BlaR1_MecR1_like"/>
    <property type="match status" value="1"/>
</dbReference>
<evidence type="ECO:0000256" key="2">
    <source>
        <dbReference type="SAM" id="Phobius"/>
    </source>
</evidence>
<dbReference type="AlphaFoldDB" id="A1ZPU6"/>
<keyword evidence="2" id="KW-0472">Membrane</keyword>
<feature type="domain" description="Peptidase M56" evidence="3">
    <location>
        <begin position="29"/>
        <end position="308"/>
    </location>
</feature>
<dbReference type="InterPro" id="IPR052173">
    <property type="entry name" value="Beta-lactam_resp_regulator"/>
</dbReference>
<dbReference type="PANTHER" id="PTHR34978">
    <property type="entry name" value="POSSIBLE SENSOR-TRANSDUCER PROTEIN BLAR"/>
    <property type="match status" value="1"/>
</dbReference>
<keyword evidence="5" id="KW-1185">Reference proteome</keyword>
<sequence>MTQWIQNLIPARLIDALGWTLIHSLWQGAVLAIVLVVALILLRKNSSRLRYFVATSALFTLALVATITFVSLYQAGAPVVDKAIPAKMVQAQLPLVQQVSVASGKNLTFFSNYFNQHLPLIVTAWLLGVLVLMLRFLGGFAYLQRLRHHQTKAVSNDWQVKVLEIADNLKIKKVVRLLESGMAKTPMVIGHLKPMILLPLGTIGGLSAQQVESILAHEIAHITRNDYLVNILQSVFEIVLFFNPAMWWISARVREERENCCDDIALQLTNDRLTLVKTLATLEEMRIGAPQNAVAFAGKKGGLVGRIQRIINSPRTNATFSEGFVAALLMVGFLSLASFYVRTEPTIAKVQATQSHSVTGTTTLQAAVAKLPLPTPKPTNDTIRFGKFMIVTLPGKKVVVYKNGKKLQPEDYDKYTKDFAINDQKIRIGEQGKSPIIIAVDPTERKPNYSYDYDLPTPPSPPTPPSSVHIDHGNSNRWFRQNQNGKDVSIHYGDHWEVTKLVVNGKTVAPKDYPKYQKDIAAGKRNFEKNREEQRRRRTEQRRHHRGLNEHKRELRKHRREHRRELRRQAEQHRRTAEQHRRVASQHRNVLKKVIEEMKKDKIIPADTRNYTLKMKKGEIVINGKKLNKTQYKKYRQFVLEVGGVDIDKKGSSWNWVSTHNED</sequence>
<feature type="transmembrane region" description="Helical" evidence="2">
    <location>
        <begin position="20"/>
        <end position="42"/>
    </location>
</feature>